<dbReference type="Pfam" id="PF00400">
    <property type="entry name" value="WD40"/>
    <property type="match status" value="2"/>
</dbReference>
<dbReference type="Proteomes" id="UP000215914">
    <property type="component" value="Unassembled WGS sequence"/>
</dbReference>
<keyword evidence="2" id="KW-0677">Repeat</keyword>
<proteinExistence type="predicted"/>
<dbReference type="PROSITE" id="PS50082">
    <property type="entry name" value="WD_REPEATS_2"/>
    <property type="match status" value="1"/>
</dbReference>
<evidence type="ECO:0000256" key="2">
    <source>
        <dbReference type="ARBA" id="ARBA00022737"/>
    </source>
</evidence>
<dbReference type="PANTHER" id="PTHR22850">
    <property type="entry name" value="WD40 REPEAT FAMILY"/>
    <property type="match status" value="1"/>
</dbReference>
<dbReference type="InterPro" id="IPR050459">
    <property type="entry name" value="WD_repeat_RBAP46/RBAP48/MSI1"/>
</dbReference>
<dbReference type="SUPFAM" id="SSF50978">
    <property type="entry name" value="WD40 repeat-like"/>
    <property type="match status" value="1"/>
</dbReference>
<reference evidence="4" key="1">
    <citation type="journal article" date="2017" name="Nature">
        <title>The sunflower genome provides insights into oil metabolism, flowering and Asterid evolution.</title>
        <authorList>
            <person name="Badouin H."/>
            <person name="Gouzy J."/>
            <person name="Grassa C.J."/>
            <person name="Murat F."/>
            <person name="Staton S.E."/>
            <person name="Cottret L."/>
            <person name="Lelandais-Briere C."/>
            <person name="Owens G.L."/>
            <person name="Carrere S."/>
            <person name="Mayjonade B."/>
            <person name="Legrand L."/>
            <person name="Gill N."/>
            <person name="Kane N.C."/>
            <person name="Bowers J.E."/>
            <person name="Hubner S."/>
            <person name="Bellec A."/>
            <person name="Berard A."/>
            <person name="Berges H."/>
            <person name="Blanchet N."/>
            <person name="Boniface M.C."/>
            <person name="Brunel D."/>
            <person name="Catrice O."/>
            <person name="Chaidir N."/>
            <person name="Claudel C."/>
            <person name="Donnadieu C."/>
            <person name="Faraut T."/>
            <person name="Fievet G."/>
            <person name="Helmstetter N."/>
            <person name="King M."/>
            <person name="Knapp S.J."/>
            <person name="Lai Z."/>
            <person name="Le Paslier M.C."/>
            <person name="Lippi Y."/>
            <person name="Lorenzon L."/>
            <person name="Mandel J.R."/>
            <person name="Marage G."/>
            <person name="Marchand G."/>
            <person name="Marquand E."/>
            <person name="Bret-Mestries E."/>
            <person name="Morien E."/>
            <person name="Nambeesan S."/>
            <person name="Nguyen T."/>
            <person name="Pegot-Espagnet P."/>
            <person name="Pouilly N."/>
            <person name="Raftis F."/>
            <person name="Sallet E."/>
            <person name="Schiex T."/>
            <person name="Thomas J."/>
            <person name="Vandecasteele C."/>
            <person name="Vares D."/>
            <person name="Vear F."/>
            <person name="Vautrin S."/>
            <person name="Crespi M."/>
            <person name="Mangin B."/>
            <person name="Burke J.M."/>
            <person name="Salse J."/>
            <person name="Munos S."/>
            <person name="Vincourt P."/>
            <person name="Rieseberg L.H."/>
            <person name="Langlade N.B."/>
        </authorList>
    </citation>
    <scope>NUCLEOTIDE SEQUENCE</scope>
    <source>
        <tissue evidence="4">Leaves</tissue>
    </source>
</reference>
<dbReference type="Gramene" id="mRNA:HanXRQr2_Chr02g0046541">
    <property type="protein sequence ID" value="mRNA:HanXRQr2_Chr02g0046541"/>
    <property type="gene ID" value="HanXRQr2_Chr02g0046541"/>
</dbReference>
<accession>A0A9K3JK03</accession>
<reference evidence="4" key="2">
    <citation type="submission" date="2020-06" db="EMBL/GenBank/DDBJ databases">
        <title>Helianthus annuus Genome sequencing and assembly Release 2.</title>
        <authorList>
            <person name="Gouzy J."/>
            <person name="Langlade N."/>
            <person name="Munos S."/>
        </authorList>
    </citation>
    <scope>NUCLEOTIDE SEQUENCE</scope>
    <source>
        <tissue evidence="4">Leaves</tissue>
    </source>
</reference>
<gene>
    <name evidence="4" type="ORF">HanXRQr2_Chr02g0046541</name>
</gene>
<dbReference type="InterPro" id="IPR015943">
    <property type="entry name" value="WD40/YVTN_repeat-like_dom_sf"/>
</dbReference>
<dbReference type="PROSITE" id="PS50294">
    <property type="entry name" value="WD_REPEATS_REGION"/>
    <property type="match status" value="1"/>
</dbReference>
<name>A0A9K3JK03_HELAN</name>
<organism evidence="4 5">
    <name type="scientific">Helianthus annuus</name>
    <name type="common">Common sunflower</name>
    <dbReference type="NCBI Taxonomy" id="4232"/>
    <lineage>
        <taxon>Eukaryota</taxon>
        <taxon>Viridiplantae</taxon>
        <taxon>Streptophyta</taxon>
        <taxon>Embryophyta</taxon>
        <taxon>Tracheophyta</taxon>
        <taxon>Spermatophyta</taxon>
        <taxon>Magnoliopsida</taxon>
        <taxon>eudicotyledons</taxon>
        <taxon>Gunneridae</taxon>
        <taxon>Pentapetalae</taxon>
        <taxon>asterids</taxon>
        <taxon>campanulids</taxon>
        <taxon>Asterales</taxon>
        <taxon>Asteraceae</taxon>
        <taxon>Asteroideae</taxon>
        <taxon>Heliantheae alliance</taxon>
        <taxon>Heliantheae</taxon>
        <taxon>Helianthus</taxon>
    </lineage>
</organism>
<dbReference type="InterPro" id="IPR001680">
    <property type="entry name" value="WD40_rpt"/>
</dbReference>
<dbReference type="Gene3D" id="2.130.10.10">
    <property type="entry name" value="YVTN repeat-like/Quinoprotein amine dehydrogenase"/>
    <property type="match status" value="1"/>
</dbReference>
<keyword evidence="1 3" id="KW-0853">WD repeat</keyword>
<evidence type="ECO:0000256" key="1">
    <source>
        <dbReference type="ARBA" id="ARBA00022574"/>
    </source>
</evidence>
<dbReference type="InterPro" id="IPR036322">
    <property type="entry name" value="WD40_repeat_dom_sf"/>
</dbReference>
<protein>
    <submittedName>
        <fullName evidence="4">Transcription factor WD40-like family</fullName>
    </submittedName>
</protein>
<evidence type="ECO:0000313" key="4">
    <source>
        <dbReference type="EMBL" id="KAF5816883.1"/>
    </source>
</evidence>
<comment type="caution">
    <text evidence="4">The sequence shown here is derived from an EMBL/GenBank/DDBJ whole genome shotgun (WGS) entry which is preliminary data.</text>
</comment>
<dbReference type="EMBL" id="MNCJ02000317">
    <property type="protein sequence ID" value="KAF5816883.1"/>
    <property type="molecule type" value="Genomic_DNA"/>
</dbReference>
<dbReference type="AlphaFoldDB" id="A0A9K3JK03"/>
<evidence type="ECO:0000313" key="5">
    <source>
        <dbReference type="Proteomes" id="UP000215914"/>
    </source>
</evidence>
<dbReference type="SMART" id="SM00320">
    <property type="entry name" value="WD40"/>
    <property type="match status" value="2"/>
</dbReference>
<evidence type="ECO:0000256" key="3">
    <source>
        <dbReference type="PROSITE-ProRule" id="PRU00221"/>
    </source>
</evidence>
<feature type="repeat" description="WD" evidence="3">
    <location>
        <begin position="19"/>
        <end position="52"/>
    </location>
</feature>
<keyword evidence="5" id="KW-1185">Reference proteome</keyword>
<sequence length="131" mass="14388">MFDRRNLTGNGIGSPIHIFENHKAAVLCVQWSPDKSSVFGSSAEDGVLNIWDHNKVLILSLSHKDPFITKRIGELSGPSTKPAQGLLFRHSGHRDKVVDFHWNAHDPWTIVSVSDDNESTGGGGTLQVSNF</sequence>